<feature type="domain" description="DUF8168" evidence="1">
    <location>
        <begin position="124"/>
        <end position="238"/>
    </location>
</feature>
<evidence type="ECO:0008006" key="5">
    <source>
        <dbReference type="Google" id="ProtNLM"/>
    </source>
</evidence>
<name>A0A2S0MHS0_9BURK</name>
<reference evidence="3 4" key="1">
    <citation type="submission" date="2018-03" db="EMBL/GenBank/DDBJ databases">
        <title>Genome sequencing of Ottowia sp.</title>
        <authorList>
            <person name="Kim S.-J."/>
            <person name="Heo J."/>
            <person name="Kwon S.-W."/>
        </authorList>
    </citation>
    <scope>NUCLEOTIDE SEQUENCE [LARGE SCALE GENOMIC DNA]</scope>
    <source>
        <strain evidence="3 4">KADR8-3</strain>
    </source>
</reference>
<dbReference type="RefSeq" id="WP_106703978.1">
    <property type="nucleotide sequence ID" value="NZ_CP027666.1"/>
</dbReference>
<keyword evidence="4" id="KW-1185">Reference proteome</keyword>
<evidence type="ECO:0000259" key="1">
    <source>
        <dbReference type="Pfam" id="PF26504"/>
    </source>
</evidence>
<accession>A0A2S0MHS0</accession>
<proteinExistence type="predicted"/>
<dbReference type="InterPro" id="IPR059013">
    <property type="entry name" value="DUF8168_N"/>
</dbReference>
<dbReference type="KEGG" id="otk:C6570_15270"/>
<dbReference type="AlphaFoldDB" id="A0A2S0MHS0"/>
<gene>
    <name evidence="3" type="ORF">C6570_15270</name>
</gene>
<dbReference type="InterPro" id="IPR059012">
    <property type="entry name" value="DUF8168_C"/>
</dbReference>
<dbReference type="Pfam" id="PF26505">
    <property type="entry name" value="DUF8168_N"/>
    <property type="match status" value="1"/>
</dbReference>
<dbReference type="OrthoDB" id="4775541at2"/>
<organism evidence="3 4">
    <name type="scientific">Ottowia oryzae</name>
    <dbReference type="NCBI Taxonomy" id="2109914"/>
    <lineage>
        <taxon>Bacteria</taxon>
        <taxon>Pseudomonadati</taxon>
        <taxon>Pseudomonadota</taxon>
        <taxon>Betaproteobacteria</taxon>
        <taxon>Burkholderiales</taxon>
        <taxon>Comamonadaceae</taxon>
        <taxon>Ottowia</taxon>
    </lineage>
</organism>
<feature type="domain" description="DUF8168" evidence="2">
    <location>
        <begin position="5"/>
        <end position="102"/>
    </location>
</feature>
<evidence type="ECO:0000259" key="2">
    <source>
        <dbReference type="Pfam" id="PF26505"/>
    </source>
</evidence>
<sequence>MTLQYLLQGVVLPERAQLSLGFSLGFSQTTSHADSEAHISIILNQIAVTVESSHEWDIFDLRNVVLNLVRGQLDAIGYLIGHAYDLEITRVINLERSIDYVFGIDMPCISCRGQPIDLAASLIELRGKLTGFRGIFLHRCFADLVSAMKNAEDTGFYCYRALESLRHHCAAAHDLSNNSKKAQWEKFRQVASTDRESIEHIKAAADPARHGEAVGITGERRAKLLTATWNIVDSYLAQVVG</sequence>
<evidence type="ECO:0000313" key="3">
    <source>
        <dbReference type="EMBL" id="AVO35430.1"/>
    </source>
</evidence>
<dbReference type="Proteomes" id="UP000239709">
    <property type="component" value="Chromosome"/>
</dbReference>
<dbReference type="EMBL" id="CP027666">
    <property type="protein sequence ID" value="AVO35430.1"/>
    <property type="molecule type" value="Genomic_DNA"/>
</dbReference>
<dbReference type="Pfam" id="PF26504">
    <property type="entry name" value="DUF8168_C"/>
    <property type="match status" value="1"/>
</dbReference>
<evidence type="ECO:0000313" key="4">
    <source>
        <dbReference type="Proteomes" id="UP000239709"/>
    </source>
</evidence>
<protein>
    <recommendedName>
        <fullName evidence="5">DUF4145 domain-containing protein</fullName>
    </recommendedName>
</protein>